<accession>A0A371CGX8</accession>
<dbReference type="STRING" id="139420.A0A371CGX8"/>
<sequence length="232" mass="25562">GPEDQTLFLPSDLDAATFEAASCARLAGLELKLRVARAYDFLDQLRLSLSLKAATIQSKVRNARGTRNNITAQGEVSQANEAVVHLAKQYNDNLRRMKTLSTLLRGSPYSTKIPASLKLIDLRKDLAPADLHSARTLGASKKTDSWIFGVAPPGSEEGEAQRVRWVRAWANFLRTNEEVNLLYAEARAVRRGFLTSARLWKECDSAKPEYASAGATAYARQKAAMFSSMAED</sequence>
<dbReference type="AlphaFoldDB" id="A0A371CGX8"/>
<dbReference type="EMBL" id="KZ857770">
    <property type="protein sequence ID" value="RDX39534.1"/>
    <property type="molecule type" value="Genomic_DNA"/>
</dbReference>
<reference evidence="1 2" key="1">
    <citation type="journal article" date="2018" name="Biotechnol. Biofuels">
        <title>Integrative visual omics of the white-rot fungus Polyporus brumalis exposes the biotechnological potential of its oxidative enzymes for delignifying raw plant biomass.</title>
        <authorList>
            <person name="Miyauchi S."/>
            <person name="Rancon A."/>
            <person name="Drula E."/>
            <person name="Hage H."/>
            <person name="Chaduli D."/>
            <person name="Favel A."/>
            <person name="Grisel S."/>
            <person name="Henrissat B."/>
            <person name="Herpoel-Gimbert I."/>
            <person name="Ruiz-Duenas F.J."/>
            <person name="Chevret D."/>
            <person name="Hainaut M."/>
            <person name="Lin J."/>
            <person name="Wang M."/>
            <person name="Pangilinan J."/>
            <person name="Lipzen A."/>
            <person name="Lesage-Meessen L."/>
            <person name="Navarro D."/>
            <person name="Riley R."/>
            <person name="Grigoriev I.V."/>
            <person name="Zhou S."/>
            <person name="Raouche S."/>
            <person name="Rosso M.N."/>
        </authorList>
    </citation>
    <scope>NUCLEOTIDE SEQUENCE [LARGE SCALE GENOMIC DNA]</scope>
    <source>
        <strain evidence="1 2">BRFM 1820</strain>
    </source>
</reference>
<evidence type="ECO:0000313" key="2">
    <source>
        <dbReference type="Proteomes" id="UP000256964"/>
    </source>
</evidence>
<evidence type="ECO:0000313" key="1">
    <source>
        <dbReference type="EMBL" id="RDX39534.1"/>
    </source>
</evidence>
<dbReference type="OrthoDB" id="2745275at2759"/>
<protein>
    <submittedName>
        <fullName evidence="1">Uncharacterized protein</fullName>
    </submittedName>
</protein>
<name>A0A371CGX8_9APHY</name>
<keyword evidence="2" id="KW-1185">Reference proteome</keyword>
<feature type="non-terminal residue" evidence="1">
    <location>
        <position position="232"/>
    </location>
</feature>
<dbReference type="Proteomes" id="UP000256964">
    <property type="component" value="Unassembled WGS sequence"/>
</dbReference>
<feature type="non-terminal residue" evidence="1">
    <location>
        <position position="1"/>
    </location>
</feature>
<gene>
    <name evidence="1" type="ORF">OH76DRAFT_1304282</name>
</gene>
<proteinExistence type="predicted"/>
<organism evidence="1 2">
    <name type="scientific">Lentinus brumalis</name>
    <dbReference type="NCBI Taxonomy" id="2498619"/>
    <lineage>
        <taxon>Eukaryota</taxon>
        <taxon>Fungi</taxon>
        <taxon>Dikarya</taxon>
        <taxon>Basidiomycota</taxon>
        <taxon>Agaricomycotina</taxon>
        <taxon>Agaricomycetes</taxon>
        <taxon>Polyporales</taxon>
        <taxon>Polyporaceae</taxon>
        <taxon>Lentinus</taxon>
    </lineage>
</organism>